<dbReference type="EMBL" id="LZLQ01000015">
    <property type="protein sequence ID" value="OBK19452.1"/>
    <property type="molecule type" value="Genomic_DNA"/>
</dbReference>
<name>A0A1A3NGC6_MYCAS</name>
<keyword evidence="2" id="KW-1185">Reference proteome</keyword>
<dbReference type="Proteomes" id="UP000093629">
    <property type="component" value="Unassembled WGS sequence"/>
</dbReference>
<evidence type="ECO:0000313" key="2">
    <source>
        <dbReference type="Proteomes" id="UP000093629"/>
    </source>
</evidence>
<dbReference type="AlphaFoldDB" id="A0A1A3NGC6"/>
<dbReference type="RefSeq" id="WP_065157081.1">
    <property type="nucleotide sequence ID" value="NZ_LZLQ01000015.1"/>
</dbReference>
<accession>A0A1A3NGC6</accession>
<sequence>MFVIRTTDGEEIKGESENLMINHETGVLTVRTVDGFEEITTHYSPAGWRSVTHRKKDIGAQTSRLSSVR</sequence>
<evidence type="ECO:0000313" key="1">
    <source>
        <dbReference type="EMBL" id="OBK19452.1"/>
    </source>
</evidence>
<reference evidence="1 2" key="1">
    <citation type="submission" date="2016-06" db="EMBL/GenBank/DDBJ databases">
        <authorList>
            <person name="Kjaerup R.B."/>
            <person name="Dalgaard T.S."/>
            <person name="Juul-Madsen H.R."/>
        </authorList>
    </citation>
    <scope>NUCLEOTIDE SEQUENCE [LARGE SCALE GENOMIC DNA]</scope>
    <source>
        <strain evidence="1 2">1245139.5</strain>
    </source>
</reference>
<dbReference type="OrthoDB" id="4736050at2"/>
<protein>
    <submittedName>
        <fullName evidence="1">Uncharacterized protein</fullName>
    </submittedName>
</protein>
<comment type="caution">
    <text evidence="1">The sequence shown here is derived from an EMBL/GenBank/DDBJ whole genome shotgun (WGS) entry which is preliminary data.</text>
</comment>
<gene>
    <name evidence="1" type="ORF">A5636_18895</name>
</gene>
<organism evidence="1 2">
    <name type="scientific">Mycobacterium asiaticum</name>
    <dbReference type="NCBI Taxonomy" id="1790"/>
    <lineage>
        <taxon>Bacteria</taxon>
        <taxon>Bacillati</taxon>
        <taxon>Actinomycetota</taxon>
        <taxon>Actinomycetes</taxon>
        <taxon>Mycobacteriales</taxon>
        <taxon>Mycobacteriaceae</taxon>
        <taxon>Mycobacterium</taxon>
    </lineage>
</organism>
<proteinExistence type="predicted"/>